<dbReference type="Proteomes" id="UP000017840">
    <property type="component" value="Unassembled WGS sequence"/>
</dbReference>
<comment type="caution">
    <text evidence="2">The sequence shown here is derived from an EMBL/GenBank/DDBJ whole genome shotgun (WGS) entry which is preliminary data.</text>
</comment>
<reference evidence="2 3" key="1">
    <citation type="journal article" date="2013" name="Genome Announc.">
        <title>Draft Genome Sequence of 'Candidatus Halobonum tyrrellensis' Strain G22, Isolated from the Hypersaline Waters of Lake Tyrrell, Australia.</title>
        <authorList>
            <person name="Ugalde J.A."/>
            <person name="Narasingarao P."/>
            <person name="Kuo S."/>
            <person name="Podell S."/>
            <person name="Allen E.E."/>
        </authorList>
    </citation>
    <scope>NUCLEOTIDE SEQUENCE [LARGE SCALE GENOMIC DNA]</scope>
    <source>
        <strain evidence="2 3">G22</strain>
    </source>
</reference>
<name>V4IVG4_9EURY</name>
<dbReference type="SUPFAM" id="SSF53474">
    <property type="entry name" value="alpha/beta-Hydrolases"/>
    <property type="match status" value="1"/>
</dbReference>
<accession>V4IVG4</accession>
<dbReference type="GO" id="GO:0016746">
    <property type="term" value="F:acyltransferase activity"/>
    <property type="evidence" value="ECO:0007669"/>
    <property type="project" value="UniProtKB-KW"/>
</dbReference>
<keyword evidence="2" id="KW-0012">Acyltransferase</keyword>
<dbReference type="InterPro" id="IPR050471">
    <property type="entry name" value="AB_hydrolase"/>
</dbReference>
<keyword evidence="3" id="KW-1185">Reference proteome</keyword>
<evidence type="ECO:0000313" key="3">
    <source>
        <dbReference type="Proteomes" id="UP000017840"/>
    </source>
</evidence>
<dbReference type="PANTHER" id="PTHR43433:SF10">
    <property type="entry name" value="AB HYDROLASE-1 DOMAIN-CONTAINING PROTEIN"/>
    <property type="match status" value="1"/>
</dbReference>
<dbReference type="PANTHER" id="PTHR43433">
    <property type="entry name" value="HYDROLASE, ALPHA/BETA FOLD FAMILY PROTEIN"/>
    <property type="match status" value="1"/>
</dbReference>
<evidence type="ECO:0000259" key="1">
    <source>
        <dbReference type="Pfam" id="PF00561"/>
    </source>
</evidence>
<dbReference type="eggNOG" id="arCOG01648">
    <property type="taxonomic scope" value="Archaea"/>
</dbReference>
<dbReference type="PATRIC" id="fig|1324957.4.peg.3048"/>
<protein>
    <submittedName>
        <fullName evidence="2">Hydrolase or acyltransferase of alpha/beta superfamily protein</fullName>
    </submittedName>
</protein>
<dbReference type="InterPro" id="IPR000073">
    <property type="entry name" value="AB_hydrolase_1"/>
</dbReference>
<sequence length="278" mass="29225">MSGDRRVAYAEYGAPDGEPVILLHGTPGSRLLGALFDGDARRRGVRLLVPDRPGYGRSSPWPDRTLADAGTTVGAVLDDAGVRRAGVVGFSGGGPHALALAATRRDLVDGVDVVAGAVPPSLRSTRPLAVRLAETLAATTPRLLAGAARGGGRVAKRAPASFVVSQYTTPEGRAAVSDRVAELARREFVEAFAHTARGFVTETRLLAQEWTVDPADVDRRVRLWHGADDANVPVADARRLADRLPDGRLTVVDGADHLGALLRQVPELLGRYGSAAEG</sequence>
<dbReference type="STRING" id="1324957.K933_15044"/>
<dbReference type="Gene3D" id="3.40.50.1820">
    <property type="entry name" value="alpha/beta hydrolase"/>
    <property type="match status" value="1"/>
</dbReference>
<dbReference type="RefSeq" id="WP_023395581.1">
    <property type="nucleotide sequence ID" value="NZ_ASGZ01000061.1"/>
</dbReference>
<proteinExistence type="predicted"/>
<dbReference type="Pfam" id="PF00561">
    <property type="entry name" value="Abhydrolase_1"/>
    <property type="match status" value="1"/>
</dbReference>
<organism evidence="2 3">
    <name type="scientific">Candidatus Halobonum tyrrellensis G22</name>
    <dbReference type="NCBI Taxonomy" id="1324957"/>
    <lineage>
        <taxon>Archaea</taxon>
        <taxon>Methanobacteriati</taxon>
        <taxon>Methanobacteriota</taxon>
        <taxon>Stenosarchaea group</taxon>
        <taxon>Halobacteria</taxon>
        <taxon>Halobacteriales</taxon>
        <taxon>Haloferacaceae</taxon>
        <taxon>Candidatus Halobonum</taxon>
    </lineage>
</organism>
<dbReference type="EMBL" id="ASGZ01000061">
    <property type="protein sequence ID" value="ESP87192.1"/>
    <property type="molecule type" value="Genomic_DNA"/>
</dbReference>
<feature type="domain" description="AB hydrolase-1" evidence="1">
    <location>
        <begin position="19"/>
        <end position="260"/>
    </location>
</feature>
<evidence type="ECO:0000313" key="2">
    <source>
        <dbReference type="EMBL" id="ESP87192.1"/>
    </source>
</evidence>
<keyword evidence="2" id="KW-0378">Hydrolase</keyword>
<dbReference type="InterPro" id="IPR029058">
    <property type="entry name" value="AB_hydrolase_fold"/>
</dbReference>
<keyword evidence="2" id="KW-0808">Transferase</keyword>
<dbReference type="AlphaFoldDB" id="V4IVG4"/>
<gene>
    <name evidence="2" type="ORF">K933_15044</name>
</gene>
<dbReference type="GO" id="GO:0016787">
    <property type="term" value="F:hydrolase activity"/>
    <property type="evidence" value="ECO:0007669"/>
    <property type="project" value="UniProtKB-KW"/>
</dbReference>